<dbReference type="SMART" id="SM00091">
    <property type="entry name" value="PAS"/>
    <property type="match status" value="7"/>
</dbReference>
<dbReference type="EC" id="2.7.13.3" evidence="3"/>
<dbReference type="PROSITE" id="PS50113">
    <property type="entry name" value="PAC"/>
    <property type="match status" value="8"/>
</dbReference>
<dbReference type="RefSeq" id="WP_413260920.1">
    <property type="nucleotide sequence ID" value="NZ_JBHFNS010000094.1"/>
</dbReference>
<dbReference type="InterPro" id="IPR035965">
    <property type="entry name" value="PAS-like_dom_sf"/>
</dbReference>
<evidence type="ECO:0000313" key="14">
    <source>
        <dbReference type="Proteomes" id="UP001576776"/>
    </source>
</evidence>
<dbReference type="InterPro" id="IPR003660">
    <property type="entry name" value="HAMP_dom"/>
</dbReference>
<evidence type="ECO:0000256" key="6">
    <source>
        <dbReference type="ARBA" id="ARBA00022777"/>
    </source>
</evidence>
<dbReference type="CDD" id="cd00082">
    <property type="entry name" value="HisKA"/>
    <property type="match status" value="1"/>
</dbReference>
<reference evidence="13 14" key="1">
    <citation type="submission" date="2024-09" db="EMBL/GenBank/DDBJ databases">
        <title>Floridaenema gen nov. (Aerosakkonemataceae, Aerosakkonematales ord. nov., Cyanobacteria) from benthic tropical and subtropical fresh waters, with the description of four new species.</title>
        <authorList>
            <person name="Moretto J.A."/>
            <person name="Berthold D.E."/>
            <person name="Lefler F.W."/>
            <person name="Huang I.-S."/>
            <person name="Laughinghouse H. IV."/>
        </authorList>
    </citation>
    <scope>NUCLEOTIDE SEQUENCE [LARGE SCALE GENOMIC DNA]</scope>
    <source>
        <strain evidence="13 14">BLCC-F154</strain>
    </source>
</reference>
<dbReference type="SUPFAM" id="SSF55785">
    <property type="entry name" value="PYP-like sensor domain (PAS domain)"/>
    <property type="match status" value="10"/>
</dbReference>
<dbReference type="InterPro" id="IPR036097">
    <property type="entry name" value="HisK_dim/P_sf"/>
</dbReference>
<sequence length="2005" mass="229882">MPKFHFLKDRRFMRKIPLHWVLVVPFVLQTVGAVALVGYFSYRSGQEAVEDLANRLLEQVSQRVSDRLDRYLQTPQQIVAINHLAVKQGSLNTKNFEHLRQHLWQQISLESLLSLNGFWSEEGDAIAYGRIFSEPERQYASQLTGKNLTLGRKFFGRINKVNPSQRQYYAIDFSGQPKKLGYSMTDVDFRQLPWYQQAKAAKKQIWSPISVGRVIPFLQIQALAPTYNAEGKFLGVFQSVYFLSDLSTYLHQQKFSRSGEVFIIERSGDLVASSTLETQSIKQIKENPQKILAINSQNTQIRGVAQKLIQKFGSVENFPTAKQLTLVINNQLNFVQITSYQDNFGLDWLIVVVVPESDFMSSIYENLWRTIWLCGLTFFGTTIAGILSAYYIAKPIRRLSRMSQALAAGNWQKVKPEDSLIQEISVLAKSFNCTAEQLQQSFEKIKTALQESEARFTKVFRTSPDPISINQLEDGGTYIEVNDSFLQFSEYSREEVIGKTAKELKLSADLQQDIILDRLLQKYGRVEGFEFHYRTKSGKMGISLLSIELVELDGKLQVLSIGKDITDRKQLELALQTSQNKLNDILNSAKAAISSLRVDIDSNWGINYISAGCEFICGYTTSELQADKNLWVMRIFPGDWEAIESQVFADIFAQRQGTYEYRFYHKDGSLRWISQTNTSRWDRTLKCWIVTAVSLDITDRKITEERLRKTEQWLHHYSNQSPSAIYTLVEELDGSAWFEYVSSAGAAIHELTVTQVLENPHLLFSQFHPDDVANYNNAVARSKENLEVFSHEWRIITSSGKLKWLQANSQPERRSNGAIAWHGVVIDITERKQAQEGLRQSEERFQQLAAASPGVMYTVIEYPHGPISYEYLSPIFEEIHEVSIAEVLQDPTIVFKQIHPDDRDGYQQAVKECLANWTAFKYQWRIITPSGKIKWIQANSRPQRRENGEIVWHGVVLDITESKQAQEALHQSEARFQEIARTVNQFFFVRSTVTGEYLYVSPAYEKIWGLSCESLYQNPDSWLDSIHPEDRDLVLASINQKSPGQIKHEYRIIRSDGEIRWINAEVSLVQDEAGEPLRIVGLVEDITDRKLTEEKLRKTEKWLNQFSYSSPSVIYTLVRETNGSFWFEYISSACETINEVTAEQVLKDASLILEQIHPEDISGYAAAVNKSAETLELFSHQFRNTTPSGKQKWLEANSQPERRSNGTIAWHGVVLDITEQKQTEQALQQALQHIDTHFEECPLAILQWDRDFRILRWSKQAEVIFGWTAEEVQTLSWQPKQQVEKQKSFFTQNSENQNENLEFSGISIPWKFVYEEDIDRVNTEITPLMKGLISSKAVQNRNYTKDGRVIICQWYSSVVFDDLGNLISVLSFAQDITDRQQAELELKQQKELRETIFNESTDAIFLVDPQTRLILDCNRRAVELFEVESQADLIGKEGRTLQRYPFTKAELDEITQEMQQKGFWTMELEYLSRQGNYFWGNIAAKTVQIANQTINLVRLTDISDRKKIEAALVESEQTNRALVQSIPDLLIRMSRNGTYLDIRASEGIKLFNSETVLVGANIFDILPLEIAQERFGLIQTTLATGEVQVQEYQLEIAEEIRHEEARIVPCGVDDVLIIVRDVTDRKRIESALRESEERFRRSFDDAAIGMALVTLDGRILQVNPTLCEITGYSQAELLGTFFQDITHPDDLEADLEYMRQILAGKRRTYQMEKRYINKSGHFVWCLLIVSIVQDQQGNYLYFVSQVHDISERRKIDRIKDEFISIISHELRTPLTAIRGSLGILETGILNNRPEKAQYMLQVAVKNSDRLVRLVNDILDLERLESGKVQLVMENCQVEDLMQEAVESVQAIANEAGITLKLTTLKAEIWADPDAIIQALTNLLSNAIKFSPTHSTIWIDAQLYNNEPLIKEKVQFEFDRCPLPTPHILFQVKDRGRGIPADKLETIFGRFQQIDISDSRQKGGTGLGLAICKSIVQQHGGQIWVESTLGQGSIFFFTLPITRTET</sequence>
<evidence type="ECO:0000259" key="12">
    <source>
        <dbReference type="PROSITE" id="PS50885"/>
    </source>
</evidence>
<dbReference type="NCBIfam" id="TIGR00229">
    <property type="entry name" value="sensory_box"/>
    <property type="match status" value="9"/>
</dbReference>
<dbReference type="InterPro" id="IPR003661">
    <property type="entry name" value="HisK_dim/P_dom"/>
</dbReference>
<dbReference type="Pfam" id="PF13426">
    <property type="entry name" value="PAS_9"/>
    <property type="match status" value="4"/>
</dbReference>
<proteinExistence type="predicted"/>
<feature type="domain" description="PAC" evidence="11">
    <location>
        <begin position="1178"/>
        <end position="1229"/>
    </location>
</feature>
<evidence type="ECO:0000256" key="7">
    <source>
        <dbReference type="ARBA" id="ARBA00023012"/>
    </source>
</evidence>
<organism evidence="13 14">
    <name type="scientific">Floridaenema fluviatile BLCC-F154</name>
    <dbReference type="NCBI Taxonomy" id="3153640"/>
    <lineage>
        <taxon>Bacteria</taxon>
        <taxon>Bacillati</taxon>
        <taxon>Cyanobacteriota</taxon>
        <taxon>Cyanophyceae</taxon>
        <taxon>Oscillatoriophycideae</taxon>
        <taxon>Aerosakkonematales</taxon>
        <taxon>Aerosakkonemataceae</taxon>
        <taxon>Floridanema</taxon>
        <taxon>Floridanema fluviatile</taxon>
    </lineage>
</organism>
<feature type="transmembrane region" description="Helical" evidence="8">
    <location>
        <begin position="370"/>
        <end position="393"/>
    </location>
</feature>
<dbReference type="Gene3D" id="1.10.8.500">
    <property type="entry name" value="HAMP domain in histidine kinase"/>
    <property type="match status" value="1"/>
</dbReference>
<dbReference type="PROSITE" id="PS50885">
    <property type="entry name" value="HAMP"/>
    <property type="match status" value="1"/>
</dbReference>
<dbReference type="Gene3D" id="1.10.287.130">
    <property type="match status" value="1"/>
</dbReference>
<evidence type="ECO:0000256" key="2">
    <source>
        <dbReference type="ARBA" id="ARBA00004370"/>
    </source>
</evidence>
<dbReference type="PANTHER" id="PTHR43304">
    <property type="entry name" value="PHYTOCHROME-LIKE PROTEIN CPH1"/>
    <property type="match status" value="1"/>
</dbReference>
<keyword evidence="6" id="KW-0418">Kinase</keyword>
<feature type="domain" description="PAC" evidence="11">
    <location>
        <begin position="657"/>
        <end position="709"/>
    </location>
</feature>
<dbReference type="PRINTS" id="PR00344">
    <property type="entry name" value="BCTRLSENSOR"/>
</dbReference>
<feature type="domain" description="PAS" evidence="10">
    <location>
        <begin position="1635"/>
        <end position="1705"/>
    </location>
</feature>
<dbReference type="InterPro" id="IPR005467">
    <property type="entry name" value="His_kinase_dom"/>
</dbReference>
<feature type="domain" description="PAC" evidence="11">
    <location>
        <begin position="1336"/>
        <end position="1388"/>
    </location>
</feature>
<dbReference type="SMART" id="SM00388">
    <property type="entry name" value="HisKA"/>
    <property type="match status" value="1"/>
</dbReference>
<dbReference type="InterPro" id="IPR000014">
    <property type="entry name" value="PAS"/>
</dbReference>
<feature type="domain" description="PAC" evidence="11">
    <location>
        <begin position="527"/>
        <end position="577"/>
    </location>
</feature>
<dbReference type="InterPro" id="IPR003594">
    <property type="entry name" value="HATPase_dom"/>
</dbReference>
<dbReference type="Gene3D" id="3.30.565.10">
    <property type="entry name" value="Histidine kinase-like ATPase, C-terminal domain"/>
    <property type="match status" value="1"/>
</dbReference>
<dbReference type="InterPro" id="IPR052162">
    <property type="entry name" value="Sensor_kinase/Photoreceptor"/>
</dbReference>
<dbReference type="Pfam" id="PF00672">
    <property type="entry name" value="HAMP"/>
    <property type="match status" value="1"/>
</dbReference>
<dbReference type="Pfam" id="PF02518">
    <property type="entry name" value="HATPase_c"/>
    <property type="match status" value="1"/>
</dbReference>
<dbReference type="EMBL" id="JBHFNS010000094">
    <property type="protein sequence ID" value="MFB2939455.1"/>
    <property type="molecule type" value="Genomic_DNA"/>
</dbReference>
<dbReference type="SMART" id="SM00086">
    <property type="entry name" value="PAC"/>
    <property type="match status" value="9"/>
</dbReference>
<feature type="transmembrane region" description="Helical" evidence="8">
    <location>
        <begin position="20"/>
        <end position="42"/>
    </location>
</feature>
<dbReference type="Gene3D" id="3.30.450.20">
    <property type="entry name" value="PAS domain"/>
    <property type="match status" value="11"/>
</dbReference>
<keyword evidence="5" id="KW-0808">Transferase</keyword>
<evidence type="ECO:0000256" key="5">
    <source>
        <dbReference type="ARBA" id="ARBA00022679"/>
    </source>
</evidence>
<evidence type="ECO:0000256" key="3">
    <source>
        <dbReference type="ARBA" id="ARBA00012438"/>
    </source>
</evidence>
<dbReference type="Gene3D" id="6.10.250.490">
    <property type="match status" value="1"/>
</dbReference>
<gene>
    <name evidence="13" type="ORF">ACE1B6_29730</name>
</gene>
<dbReference type="SUPFAM" id="SSF158472">
    <property type="entry name" value="HAMP domain-like"/>
    <property type="match status" value="1"/>
</dbReference>
<keyword evidence="14" id="KW-1185">Reference proteome</keyword>
<dbReference type="CDD" id="cd18773">
    <property type="entry name" value="PDC1_HK_sensor"/>
    <property type="match status" value="1"/>
</dbReference>
<evidence type="ECO:0000256" key="1">
    <source>
        <dbReference type="ARBA" id="ARBA00000085"/>
    </source>
</evidence>
<dbReference type="SUPFAM" id="SSF47384">
    <property type="entry name" value="Homodimeric domain of signal transducing histidine kinase"/>
    <property type="match status" value="1"/>
</dbReference>
<dbReference type="PROSITE" id="PS50112">
    <property type="entry name" value="PAS"/>
    <property type="match status" value="3"/>
</dbReference>
<dbReference type="Proteomes" id="UP001576776">
    <property type="component" value="Unassembled WGS sequence"/>
</dbReference>
<dbReference type="InterPro" id="IPR013655">
    <property type="entry name" value="PAS_fold_3"/>
</dbReference>
<feature type="domain" description="PAS" evidence="10">
    <location>
        <begin position="452"/>
        <end position="500"/>
    </location>
</feature>
<evidence type="ECO:0000259" key="11">
    <source>
        <dbReference type="PROSITE" id="PS50113"/>
    </source>
</evidence>
<comment type="caution">
    <text evidence="13">The sequence shown here is derived from an EMBL/GenBank/DDBJ whole genome shotgun (WGS) entry which is preliminary data.</text>
</comment>
<comment type="catalytic activity">
    <reaction evidence="1">
        <text>ATP + protein L-histidine = ADP + protein N-phospho-L-histidine.</text>
        <dbReference type="EC" id="2.7.13.3"/>
    </reaction>
</comment>
<dbReference type="CDD" id="cd00130">
    <property type="entry name" value="PAS"/>
    <property type="match status" value="7"/>
</dbReference>
<dbReference type="Pfam" id="PF08447">
    <property type="entry name" value="PAS_3"/>
    <property type="match status" value="5"/>
</dbReference>
<keyword evidence="8" id="KW-0812">Transmembrane</keyword>
<keyword evidence="7" id="KW-0902">Two-component regulatory system</keyword>
<dbReference type="PANTHER" id="PTHR43304:SF1">
    <property type="entry name" value="PAC DOMAIN-CONTAINING PROTEIN"/>
    <property type="match status" value="1"/>
</dbReference>
<feature type="domain" description="PAC" evidence="11">
    <location>
        <begin position="1046"/>
        <end position="1098"/>
    </location>
</feature>
<feature type="domain" description="Histidine kinase" evidence="9">
    <location>
        <begin position="1765"/>
        <end position="2002"/>
    </location>
</feature>
<dbReference type="Pfam" id="PF00512">
    <property type="entry name" value="HisKA"/>
    <property type="match status" value="1"/>
</dbReference>
<dbReference type="InterPro" id="IPR000700">
    <property type="entry name" value="PAS-assoc_C"/>
</dbReference>
<protein>
    <recommendedName>
        <fullName evidence="3">histidine kinase</fullName>
        <ecNumber evidence="3">2.7.13.3</ecNumber>
    </recommendedName>
</protein>
<feature type="domain" description="PAC" evidence="11">
    <location>
        <begin position="789"/>
        <end position="840"/>
    </location>
</feature>
<dbReference type="SMART" id="SM00387">
    <property type="entry name" value="HATPase_c"/>
    <property type="match status" value="1"/>
</dbReference>
<dbReference type="PROSITE" id="PS50109">
    <property type="entry name" value="HIS_KIN"/>
    <property type="match status" value="1"/>
</dbReference>
<dbReference type="InterPro" id="IPR004358">
    <property type="entry name" value="Sig_transdc_His_kin-like_C"/>
</dbReference>
<name>A0ABV4YKT4_9CYAN</name>
<accession>A0ABV4YKT4</accession>
<evidence type="ECO:0000313" key="13">
    <source>
        <dbReference type="EMBL" id="MFB2939455.1"/>
    </source>
</evidence>
<keyword evidence="8" id="KW-0472">Membrane</keyword>
<evidence type="ECO:0000259" key="9">
    <source>
        <dbReference type="PROSITE" id="PS50109"/>
    </source>
</evidence>
<dbReference type="CDD" id="cd16922">
    <property type="entry name" value="HATPase_EvgS-ArcB-TorS-like"/>
    <property type="match status" value="1"/>
</dbReference>
<evidence type="ECO:0000256" key="8">
    <source>
        <dbReference type="SAM" id="Phobius"/>
    </source>
</evidence>
<dbReference type="InterPro" id="IPR036890">
    <property type="entry name" value="HATPase_C_sf"/>
</dbReference>
<comment type="subcellular location">
    <subcellularLocation>
        <location evidence="2">Membrane</location>
    </subcellularLocation>
</comment>
<feature type="domain" description="PAS" evidence="10">
    <location>
        <begin position="972"/>
        <end position="1045"/>
    </location>
</feature>
<dbReference type="InterPro" id="IPR013656">
    <property type="entry name" value="PAS_4"/>
</dbReference>
<dbReference type="InterPro" id="IPR001610">
    <property type="entry name" value="PAC"/>
</dbReference>
<dbReference type="SUPFAM" id="SSF55874">
    <property type="entry name" value="ATPase domain of HSP90 chaperone/DNA topoisomerase II/histidine kinase"/>
    <property type="match status" value="1"/>
</dbReference>
<keyword evidence="4" id="KW-0597">Phosphoprotein</keyword>
<feature type="domain" description="HAMP" evidence="12">
    <location>
        <begin position="390"/>
        <end position="443"/>
    </location>
</feature>
<dbReference type="SMART" id="SM00304">
    <property type="entry name" value="HAMP"/>
    <property type="match status" value="1"/>
</dbReference>
<feature type="domain" description="PAC" evidence="11">
    <location>
        <begin position="1709"/>
        <end position="1761"/>
    </location>
</feature>
<feature type="domain" description="PAC" evidence="11">
    <location>
        <begin position="920"/>
        <end position="971"/>
    </location>
</feature>
<evidence type="ECO:0000256" key="4">
    <source>
        <dbReference type="ARBA" id="ARBA00022553"/>
    </source>
</evidence>
<dbReference type="CDD" id="cd06225">
    <property type="entry name" value="HAMP"/>
    <property type="match status" value="1"/>
</dbReference>
<dbReference type="Pfam" id="PF08448">
    <property type="entry name" value="PAS_4"/>
    <property type="match status" value="1"/>
</dbReference>
<evidence type="ECO:0000259" key="10">
    <source>
        <dbReference type="PROSITE" id="PS50112"/>
    </source>
</evidence>
<keyword evidence="8" id="KW-1133">Transmembrane helix</keyword>